<keyword evidence="3" id="KW-1185">Reference proteome</keyword>
<comment type="caution">
    <text evidence="2">The sequence shown here is derived from an EMBL/GenBank/DDBJ whole genome shotgun (WGS) entry which is preliminary data.</text>
</comment>
<keyword evidence="1" id="KW-0472">Membrane</keyword>
<protein>
    <submittedName>
        <fullName evidence="2">Uncharacterized protein</fullName>
    </submittedName>
</protein>
<organism evidence="2 3">
    <name type="scientific">Selenomonas caprae</name>
    <dbReference type="NCBI Taxonomy" id="2606905"/>
    <lineage>
        <taxon>Bacteria</taxon>
        <taxon>Bacillati</taxon>
        <taxon>Bacillota</taxon>
        <taxon>Negativicutes</taxon>
        <taxon>Selenomonadales</taxon>
        <taxon>Selenomonadaceae</taxon>
        <taxon>Selenomonas</taxon>
    </lineage>
</organism>
<dbReference type="RefSeq" id="WP_149188922.1">
    <property type="nucleotide sequence ID" value="NZ_VTOZ01000010.1"/>
</dbReference>
<evidence type="ECO:0000256" key="1">
    <source>
        <dbReference type="SAM" id="Phobius"/>
    </source>
</evidence>
<dbReference type="EMBL" id="VTOZ01000010">
    <property type="protein sequence ID" value="TYZ29106.1"/>
    <property type="molecule type" value="Genomic_DNA"/>
</dbReference>
<reference evidence="2 3" key="1">
    <citation type="submission" date="2019-08" db="EMBL/GenBank/DDBJ databases">
        <title>Selenomonas sp. mPRGC5 and Selenomonas sp. mPRGC8 isolated from ruminal fluid of dairy goat (Capra hircus).</title>
        <authorList>
            <person name="Poothong S."/>
            <person name="Nuengjamnong C."/>
            <person name="Tanasupawat S."/>
        </authorList>
    </citation>
    <scope>NUCLEOTIDE SEQUENCE [LARGE SCALE GENOMIC DNA]</scope>
    <source>
        <strain evidence="3">mPRGC8</strain>
    </source>
</reference>
<keyword evidence="1" id="KW-0812">Transmembrane</keyword>
<sequence length="373" mass="42839">MGYKTWCTSIIGVVIFILIGLFAALYIIDPIGMWGTPVYAGLNNYKEKQSVFLDVYKPFELRRYKPDNIYIGTSRVYVGWYAEENAYNLGASSLSLPDMKAYLHYAYSQHLPQKVYIGLDLFQFSKSSMTEKREGFSVERLQNLERGGLKAVDEAFTVNMGMWEQLKPTVKASCNHKEDSPVFVRGYCVQRGDSTKVENNGYYDYLHSFYKTYTDFSFDPAALTCLQDILSEARANGVEVILFFNPIAVDLQAMQNICGVSDDYEKIKREVARMHPVYDFAWCSPLTLDREDNWIDGSHYHRRTGEKLKSVINNQMDESICKILTVDSVDEALKAEREKYQVWEGKNEKYIAELTLLAPEKIKEGSLVEFLGF</sequence>
<feature type="transmembrane region" description="Helical" evidence="1">
    <location>
        <begin position="7"/>
        <end position="28"/>
    </location>
</feature>
<gene>
    <name evidence="2" type="ORF">FZ041_06060</name>
</gene>
<name>A0A5D6WLX7_9FIRM</name>
<dbReference type="AlphaFoldDB" id="A0A5D6WLX7"/>
<keyword evidence="1" id="KW-1133">Transmembrane helix</keyword>
<accession>A0A5D6WLX7</accession>
<proteinExistence type="predicted"/>
<evidence type="ECO:0000313" key="3">
    <source>
        <dbReference type="Proteomes" id="UP000322783"/>
    </source>
</evidence>
<dbReference type="Proteomes" id="UP000322783">
    <property type="component" value="Unassembled WGS sequence"/>
</dbReference>
<evidence type="ECO:0000313" key="2">
    <source>
        <dbReference type="EMBL" id="TYZ29106.1"/>
    </source>
</evidence>